<dbReference type="OrthoDB" id="439065at2759"/>
<keyword evidence="3" id="KW-1185">Reference proteome</keyword>
<evidence type="ECO:0000256" key="1">
    <source>
        <dbReference type="SAM" id="MobiDB-lite"/>
    </source>
</evidence>
<feature type="region of interest" description="Disordered" evidence="1">
    <location>
        <begin position="461"/>
        <end position="506"/>
    </location>
</feature>
<feature type="compositionally biased region" description="Polar residues" evidence="1">
    <location>
        <begin position="461"/>
        <end position="488"/>
    </location>
</feature>
<accession>A0A1Q9BYA2</accession>
<feature type="region of interest" description="Disordered" evidence="1">
    <location>
        <begin position="1684"/>
        <end position="1722"/>
    </location>
</feature>
<feature type="region of interest" description="Disordered" evidence="1">
    <location>
        <begin position="1325"/>
        <end position="1352"/>
    </location>
</feature>
<reference evidence="2 3" key="1">
    <citation type="submission" date="2016-02" db="EMBL/GenBank/DDBJ databases">
        <title>Genome analysis of coral dinoflagellate symbionts highlights evolutionary adaptations to a symbiotic lifestyle.</title>
        <authorList>
            <person name="Aranda M."/>
            <person name="Li Y."/>
            <person name="Liew Y.J."/>
            <person name="Baumgarten S."/>
            <person name="Simakov O."/>
            <person name="Wilson M."/>
            <person name="Piel J."/>
            <person name="Ashoor H."/>
            <person name="Bougouffa S."/>
            <person name="Bajic V.B."/>
            <person name="Ryu T."/>
            <person name="Ravasi T."/>
            <person name="Bayer T."/>
            <person name="Micklem G."/>
            <person name="Kim H."/>
            <person name="Bhak J."/>
            <person name="Lajeunesse T.C."/>
            <person name="Voolstra C.R."/>
        </authorList>
    </citation>
    <scope>NUCLEOTIDE SEQUENCE [LARGE SCALE GENOMIC DNA]</scope>
    <source>
        <strain evidence="2 3">CCMP2467</strain>
    </source>
</reference>
<dbReference type="EMBL" id="LSRX01002342">
    <property type="protein sequence ID" value="OLP75662.1"/>
    <property type="molecule type" value="Genomic_DNA"/>
</dbReference>
<feature type="compositionally biased region" description="Acidic residues" evidence="1">
    <location>
        <begin position="1331"/>
        <end position="1352"/>
    </location>
</feature>
<proteinExistence type="predicted"/>
<evidence type="ECO:0000313" key="3">
    <source>
        <dbReference type="Proteomes" id="UP000186817"/>
    </source>
</evidence>
<comment type="caution">
    <text evidence="2">The sequence shown here is derived from an EMBL/GenBank/DDBJ whole genome shotgun (WGS) entry which is preliminary data.</text>
</comment>
<sequence length="1787" mass="197535">MADGPALIPLARSVVYLGTHLALGDCAPPGVKHRLQEAKGREAKIHRAVRSRRLLSLTHRLRVCRACAVSSATFGLTPLGMTYPAATLLRGWFYRQLRAVTNTSAEEDKLKSSLPKYARDIVLPKSIALWREILKDLEYPDLDVVDEMLGGVELTGQTPCTNVFPAAFKPAKHTVADLEANAKSEQKRILESIKSQGHLDAPLEEKVDEEVELGWLSKPVNLEDVPCTASISRRFAIEQGDKIRLIDDLSDSGVNGAAQTTESPKPQSLDVVAAMVLECLKKLNKFQVLGKTYDLKSAYRQMFISPDSLDKAYIAYFSAREGKVLIRKMLALPFGATRAVFSYLRAAHSMWYIGCKALKLVRSHFFDDFICLASEQESRFLTGEVFFKNTDKRVKEASAFASCCFDHHEHVQLSLVFLALQVLASSCSSAVVLNMQASELGNGPKLGGELVIQSSGEQLAQSSREQVAQSSGEQVAQPSGEQVAQPWQDQKPAFPPEPPPVLGHAGAVFLPDASDLGGSLSSGSFSRVSAINMSSFESARELAVLEPEFPEDWEDAYVGSVRARGDDLAMLLGEGQEVGSSRSRSERADFTLQQAHAPDALGSFVGSLVKGDVARYGSACSDQKLPWENDFARRLLDPDCEWDPLQGFKQESVIPPLSAAAPSEKPAKAATKEAQPGAVFAWAVSLGAAARDPAAERERKLDQGVSMWSQLIVRFSEFCSLYDCVVEGMEPESEISSCVSSAVAAAVGVKSPHTIHKRAASFWTFVRWLDVHEPLSSSRLHEIQVWNFVQYLKKTEAPASKAAAVLSAFRFAHFVLGFKVESVIDSKRIKGATEQQLVSLRKLRQAKDLTVAQVLELHARLESGALHAFDRAFLASLLIRLYARARPSDLLFIESVEIDCPAGRQSCHEEKVQLDSVLKAVRGGLPKKPGPTWEEKLTLNRRAAMAKWEALVWKNRDNFEVARNVLRDSSSGRQADLSQALVDCFAGKASATLHSRVGPLLRYVHFMSREHSDPFPLDEGKLYMFMDRYCRTAAATFARSFLETLNFSKYVLGLDVPAAGVSQRVQGVAKACYLDKRKLVQKPPLLVSHVQALEDIVLAVSKAKFSDYDRVCAGFFCFAVYARARYSDAQASASLQLDVLESESSYGFLEASVTRSKTSYSLERKTRYLPVIAPVLGVRSDAWGIVWHELLLKLGVTLREGWPLLPVPMQGGGFQQAPVSPEHAGRLLRELLRRELGDAESISALGTHSLKRTVLSWLAKYGLPREVRAILGYHSSDCGTEIVYARDTLSGPLRQMQEVLEAVTFGRFRPDATRSGYFVSEKLARDREPQDELDSSSCGSEDEEAPDYAEDEGASDAIARWEPREGLREQLLKCKVYRHRSTRFVHVVASEEAVFKRRVETSGLSDEDVTNILGGLKTLKQLAFVSSYTPGQSDEGPLLPAFAKLVKRDTENDLAAQASFRALFHTAYAIVTTELRQAVEKSDESVTRTLSAPEREERFTRQAKKLAGVAIKGDTEPSEALVDFCVSIYEGNTLRFIPWEKCTSRLAEIQGDAKKDTRFTLDSQGKSLKLEAKPQDLQCAVDSEIHVMQALQRRALACDQANLIDYTILEEWHQRLMRARLQDVPPDYVRPSFKQLLRADQRLFAELQDRSRTGIQSDANGRPLDKLLPQVMDLTEVTMLMQPLPAPSASSSDATEKPWVGKERLSPYAKPKDGKGKSKTKTKRTGVLPKALVGCYSCTASGENICYDFNINGCSRAVKNNRCERGIHICARCRQTGHNAATCPKKE</sequence>
<gene>
    <name evidence="2" type="ORF">AK812_SmicGene44508</name>
</gene>
<name>A0A1Q9BYA2_SYMMI</name>
<dbReference type="Proteomes" id="UP000186817">
    <property type="component" value="Unassembled WGS sequence"/>
</dbReference>
<organism evidence="2 3">
    <name type="scientific">Symbiodinium microadriaticum</name>
    <name type="common">Dinoflagellate</name>
    <name type="synonym">Zooxanthella microadriatica</name>
    <dbReference type="NCBI Taxonomy" id="2951"/>
    <lineage>
        <taxon>Eukaryota</taxon>
        <taxon>Sar</taxon>
        <taxon>Alveolata</taxon>
        <taxon>Dinophyceae</taxon>
        <taxon>Suessiales</taxon>
        <taxon>Symbiodiniaceae</taxon>
        <taxon>Symbiodinium</taxon>
    </lineage>
</organism>
<feature type="compositionally biased region" description="Basic and acidic residues" evidence="1">
    <location>
        <begin position="1694"/>
        <end position="1716"/>
    </location>
</feature>
<protein>
    <submittedName>
        <fullName evidence="2">Uncharacterized protein</fullName>
    </submittedName>
</protein>
<evidence type="ECO:0000313" key="2">
    <source>
        <dbReference type="EMBL" id="OLP75662.1"/>
    </source>
</evidence>